<organism evidence="8 9">
    <name type="scientific">Gibberella moniliformis (strain M3125 / FGSC 7600)</name>
    <name type="common">Maize ear and stalk rot fungus</name>
    <name type="synonym">Fusarium verticillioides</name>
    <dbReference type="NCBI Taxonomy" id="334819"/>
    <lineage>
        <taxon>Eukaryota</taxon>
        <taxon>Fungi</taxon>
        <taxon>Dikarya</taxon>
        <taxon>Ascomycota</taxon>
        <taxon>Pezizomycotina</taxon>
        <taxon>Sordariomycetes</taxon>
        <taxon>Hypocreomycetidae</taxon>
        <taxon>Hypocreales</taxon>
        <taxon>Nectriaceae</taxon>
        <taxon>Fusarium</taxon>
        <taxon>Fusarium fujikuroi species complex</taxon>
    </lineage>
</organism>
<evidence type="ECO:0000256" key="6">
    <source>
        <dbReference type="ARBA" id="ARBA00023180"/>
    </source>
</evidence>
<keyword evidence="3 7" id="KW-0812">Transmembrane</keyword>
<dbReference type="VEuPathDB" id="FungiDB:FVEG_12428"/>
<evidence type="ECO:0008006" key="10">
    <source>
        <dbReference type="Google" id="ProtNLM"/>
    </source>
</evidence>
<evidence type="ECO:0000256" key="5">
    <source>
        <dbReference type="ARBA" id="ARBA00023136"/>
    </source>
</evidence>
<keyword evidence="2" id="KW-0813">Transport</keyword>
<evidence type="ECO:0000256" key="7">
    <source>
        <dbReference type="SAM" id="Phobius"/>
    </source>
</evidence>
<protein>
    <recommendedName>
        <fullName evidence="10">Major facilitator superfamily (MFS) profile domain-containing protein</fullName>
    </recommendedName>
</protein>
<dbReference type="Proteomes" id="UP000009096">
    <property type="component" value="Chromosome 4"/>
</dbReference>
<dbReference type="Gene3D" id="1.20.1250.20">
    <property type="entry name" value="MFS general substrate transporter like domains"/>
    <property type="match status" value="1"/>
</dbReference>
<dbReference type="RefSeq" id="XP_018760334.1">
    <property type="nucleotide sequence ID" value="XM_018901775.1"/>
</dbReference>
<keyword evidence="5 7" id="KW-0472">Membrane</keyword>
<dbReference type="KEGG" id="fvr:FVEG_12428"/>
<feature type="transmembrane region" description="Helical" evidence="7">
    <location>
        <begin position="89"/>
        <end position="108"/>
    </location>
</feature>
<keyword evidence="6" id="KW-0325">Glycoprotein</keyword>
<keyword evidence="9" id="KW-1185">Reference proteome</keyword>
<dbReference type="PANTHER" id="PTHR43791">
    <property type="entry name" value="PERMEASE-RELATED"/>
    <property type="match status" value="1"/>
</dbReference>
<dbReference type="GO" id="GO:0016020">
    <property type="term" value="C:membrane"/>
    <property type="evidence" value="ECO:0007669"/>
    <property type="project" value="UniProtKB-SubCell"/>
</dbReference>
<evidence type="ECO:0000313" key="9">
    <source>
        <dbReference type="Proteomes" id="UP000009096"/>
    </source>
</evidence>
<evidence type="ECO:0000256" key="2">
    <source>
        <dbReference type="ARBA" id="ARBA00022448"/>
    </source>
</evidence>
<name>W7MRQ6_GIBM7</name>
<evidence type="ECO:0000256" key="3">
    <source>
        <dbReference type="ARBA" id="ARBA00022692"/>
    </source>
</evidence>
<feature type="transmembrane region" description="Helical" evidence="7">
    <location>
        <begin position="175"/>
        <end position="194"/>
    </location>
</feature>
<sequence length="196" mass="22514">MVTFKNQPDSEQSVMATEPLAVKEPDSTRLWWHWHEPGASKEEKWLIFKLDAAILTYTCLYLDQTNITNAYVSGMKEDLNLHGNELNWLTTYFNIGIIIGAPFSTIMLTFIKPRWWIPPCTMAWSLLVLGMHKAETVKTLYILRFFTGLCESGTMPGSFYIIGSWYRKSEISRRTTLFWFSSVGGQMLSGYIQAGM</sequence>
<dbReference type="InterPro" id="IPR011701">
    <property type="entry name" value="MFS"/>
</dbReference>
<evidence type="ECO:0000256" key="4">
    <source>
        <dbReference type="ARBA" id="ARBA00022989"/>
    </source>
</evidence>
<dbReference type="SUPFAM" id="SSF103473">
    <property type="entry name" value="MFS general substrate transporter"/>
    <property type="match status" value="1"/>
</dbReference>
<gene>
    <name evidence="8" type="ORF">FVEG_12428</name>
</gene>
<dbReference type="OrthoDB" id="3639251at2759"/>
<dbReference type="InterPro" id="IPR036259">
    <property type="entry name" value="MFS_trans_sf"/>
</dbReference>
<dbReference type="EMBL" id="DS022260">
    <property type="protein sequence ID" value="EWG54143.1"/>
    <property type="molecule type" value="Genomic_DNA"/>
</dbReference>
<dbReference type="EMBL" id="CM000581">
    <property type="protein sequence ID" value="EWG54143.1"/>
    <property type="molecule type" value="Genomic_DNA"/>
</dbReference>
<dbReference type="Pfam" id="PF07690">
    <property type="entry name" value="MFS_1"/>
    <property type="match status" value="1"/>
</dbReference>
<accession>W7MRQ6</accession>
<proteinExistence type="predicted"/>
<evidence type="ECO:0000313" key="8">
    <source>
        <dbReference type="EMBL" id="EWG54143.1"/>
    </source>
</evidence>
<dbReference type="GO" id="GO:0022857">
    <property type="term" value="F:transmembrane transporter activity"/>
    <property type="evidence" value="ECO:0007669"/>
    <property type="project" value="InterPro"/>
</dbReference>
<keyword evidence="4 7" id="KW-1133">Transmembrane helix</keyword>
<evidence type="ECO:0000256" key="1">
    <source>
        <dbReference type="ARBA" id="ARBA00004141"/>
    </source>
</evidence>
<reference evidence="8 9" key="1">
    <citation type="journal article" date="2010" name="Nature">
        <title>Comparative genomics reveals mobile pathogenicity chromosomes in Fusarium.</title>
        <authorList>
            <person name="Ma L.J."/>
            <person name="van der Does H.C."/>
            <person name="Borkovich K.A."/>
            <person name="Coleman J.J."/>
            <person name="Daboussi M.J."/>
            <person name="Di Pietro A."/>
            <person name="Dufresne M."/>
            <person name="Freitag M."/>
            <person name="Grabherr M."/>
            <person name="Henrissat B."/>
            <person name="Houterman P.M."/>
            <person name="Kang S."/>
            <person name="Shim W.B."/>
            <person name="Woloshuk C."/>
            <person name="Xie X."/>
            <person name="Xu J.R."/>
            <person name="Antoniw J."/>
            <person name="Baker S.E."/>
            <person name="Bluhm B.H."/>
            <person name="Breakspear A."/>
            <person name="Brown D.W."/>
            <person name="Butchko R.A."/>
            <person name="Chapman S."/>
            <person name="Coulson R."/>
            <person name="Coutinho P.M."/>
            <person name="Danchin E.G."/>
            <person name="Diener A."/>
            <person name="Gale L.R."/>
            <person name="Gardiner D.M."/>
            <person name="Goff S."/>
            <person name="Hammond-Kosack K.E."/>
            <person name="Hilburn K."/>
            <person name="Hua-Van A."/>
            <person name="Jonkers W."/>
            <person name="Kazan K."/>
            <person name="Kodira C.D."/>
            <person name="Koehrsen M."/>
            <person name="Kumar L."/>
            <person name="Lee Y.H."/>
            <person name="Li L."/>
            <person name="Manners J.M."/>
            <person name="Miranda-Saavedra D."/>
            <person name="Mukherjee M."/>
            <person name="Park G."/>
            <person name="Park J."/>
            <person name="Park S.Y."/>
            <person name="Proctor R.H."/>
            <person name="Regev A."/>
            <person name="Ruiz-Roldan M.C."/>
            <person name="Sain D."/>
            <person name="Sakthikumar S."/>
            <person name="Sykes S."/>
            <person name="Schwartz D.C."/>
            <person name="Turgeon B.G."/>
            <person name="Wapinski I."/>
            <person name="Yoder O."/>
            <person name="Young S."/>
            <person name="Zeng Q."/>
            <person name="Zhou S."/>
            <person name="Galagan J."/>
            <person name="Cuomo C.A."/>
            <person name="Kistler H.C."/>
            <person name="Rep M."/>
        </authorList>
    </citation>
    <scope>NUCLEOTIDE SEQUENCE [LARGE SCALE GENOMIC DNA]</scope>
    <source>
        <strain evidence="9">M3125 / FGSC 7600</strain>
    </source>
</reference>
<dbReference type="AlphaFoldDB" id="W7MRQ6"/>
<dbReference type="eggNOG" id="KOG2533">
    <property type="taxonomic scope" value="Eukaryota"/>
</dbReference>
<feature type="transmembrane region" description="Helical" evidence="7">
    <location>
        <begin position="140"/>
        <end position="163"/>
    </location>
</feature>
<dbReference type="GeneID" id="30069874"/>
<comment type="subcellular location">
    <subcellularLocation>
        <location evidence="1">Membrane</location>
        <topology evidence="1">Multi-pass membrane protein</topology>
    </subcellularLocation>
</comment>
<dbReference type="PANTHER" id="PTHR43791:SF39">
    <property type="entry name" value="TRANSPORTER LIZ1_SEO1, PUTATIVE (AFU_ORTHOLOGUE AFUA_3G00980)-RELATED"/>
    <property type="match status" value="1"/>
</dbReference>